<dbReference type="eggNOG" id="ENOG502T4BH">
    <property type="taxonomic scope" value="Eukaryota"/>
</dbReference>
<dbReference type="Proteomes" id="UP000012174">
    <property type="component" value="Unassembled WGS sequence"/>
</dbReference>
<keyword evidence="3" id="KW-1185">Reference proteome</keyword>
<feature type="compositionally biased region" description="Polar residues" evidence="1">
    <location>
        <begin position="1"/>
        <end position="18"/>
    </location>
</feature>
<reference evidence="3" key="1">
    <citation type="journal article" date="2013" name="Genome Announc.">
        <title>Draft genome sequence of the grapevine dieback fungus Eutypa lata UCR-EL1.</title>
        <authorList>
            <person name="Blanco-Ulate B."/>
            <person name="Rolshausen P.E."/>
            <person name="Cantu D."/>
        </authorList>
    </citation>
    <scope>NUCLEOTIDE SEQUENCE [LARGE SCALE GENOMIC DNA]</scope>
    <source>
        <strain evidence="3">UCR-EL1</strain>
    </source>
</reference>
<gene>
    <name evidence="2" type="ORF">UCREL1_5910</name>
</gene>
<feature type="compositionally biased region" description="Basic and acidic residues" evidence="1">
    <location>
        <begin position="77"/>
        <end position="92"/>
    </location>
</feature>
<dbReference type="AlphaFoldDB" id="M7TK59"/>
<proteinExistence type="predicted"/>
<dbReference type="KEGG" id="ela:UCREL1_5910"/>
<feature type="compositionally biased region" description="Basic and acidic residues" evidence="1">
    <location>
        <begin position="20"/>
        <end position="38"/>
    </location>
</feature>
<dbReference type="EMBL" id="KB706528">
    <property type="protein sequence ID" value="EMR67095.1"/>
    <property type="molecule type" value="Genomic_DNA"/>
</dbReference>
<feature type="region of interest" description="Disordered" evidence="1">
    <location>
        <begin position="1"/>
        <end position="104"/>
    </location>
</feature>
<feature type="compositionally biased region" description="Basic and acidic residues" evidence="1">
    <location>
        <begin position="59"/>
        <end position="68"/>
    </location>
</feature>
<dbReference type="HOGENOM" id="CLU_156750_0_0_1"/>
<evidence type="ECO:0000256" key="1">
    <source>
        <dbReference type="SAM" id="MobiDB-lite"/>
    </source>
</evidence>
<protein>
    <submittedName>
        <fullName evidence="2">Uncharacterized protein</fullName>
    </submittedName>
</protein>
<dbReference type="OrthoDB" id="3436397at2759"/>
<dbReference type="OMA" id="MENQKPN"/>
<evidence type="ECO:0000313" key="3">
    <source>
        <dbReference type="Proteomes" id="UP000012174"/>
    </source>
</evidence>
<name>M7TK59_EUTLA</name>
<evidence type="ECO:0000313" key="2">
    <source>
        <dbReference type="EMBL" id="EMR67095.1"/>
    </source>
</evidence>
<organism evidence="2 3">
    <name type="scientific">Eutypa lata (strain UCR-EL1)</name>
    <name type="common">Grapevine dieback disease fungus</name>
    <name type="synonym">Eutypa armeniacae</name>
    <dbReference type="NCBI Taxonomy" id="1287681"/>
    <lineage>
        <taxon>Eukaryota</taxon>
        <taxon>Fungi</taxon>
        <taxon>Dikarya</taxon>
        <taxon>Ascomycota</taxon>
        <taxon>Pezizomycotina</taxon>
        <taxon>Sordariomycetes</taxon>
        <taxon>Xylariomycetidae</taxon>
        <taxon>Xylariales</taxon>
        <taxon>Diatrypaceae</taxon>
        <taxon>Eutypa</taxon>
    </lineage>
</organism>
<sequence>MSSSKQAPAKGSEQQPTFKEQLDQAAHEARHPRGKSEEAQPSLVEKVTEYIPAAAKILGTDKTEDKTPAKNISGPPERPKHDGHIEEFVRDQHRSKRQGPESTH</sequence>
<accession>M7TK59</accession>